<keyword evidence="2" id="KW-0067">ATP-binding</keyword>
<gene>
    <name evidence="4" type="primary">Aste57867_23599</name>
    <name evidence="3" type="ORF">As57867_023527</name>
    <name evidence="4" type="ORF">ASTE57867_23599</name>
</gene>
<evidence type="ECO:0000313" key="3">
    <source>
        <dbReference type="EMBL" id="KAF0684416.1"/>
    </source>
</evidence>
<keyword evidence="1" id="KW-0547">Nucleotide-binding</keyword>
<dbReference type="OrthoDB" id="9972657at2759"/>
<evidence type="ECO:0000313" key="4">
    <source>
        <dbReference type="EMBL" id="VFU00244.1"/>
    </source>
</evidence>
<organism evidence="4 5">
    <name type="scientific">Aphanomyces stellatus</name>
    <dbReference type="NCBI Taxonomy" id="120398"/>
    <lineage>
        <taxon>Eukaryota</taxon>
        <taxon>Sar</taxon>
        <taxon>Stramenopiles</taxon>
        <taxon>Oomycota</taxon>
        <taxon>Saprolegniomycetes</taxon>
        <taxon>Saprolegniales</taxon>
        <taxon>Verrucalvaceae</taxon>
        <taxon>Aphanomyces</taxon>
    </lineage>
</organism>
<dbReference type="Pfam" id="PF08433">
    <property type="entry name" value="KTI12"/>
    <property type="match status" value="1"/>
</dbReference>
<evidence type="ECO:0000313" key="5">
    <source>
        <dbReference type="Proteomes" id="UP000332933"/>
    </source>
</evidence>
<protein>
    <submittedName>
        <fullName evidence="4">Aste57867_23599 protein</fullName>
    </submittedName>
</protein>
<reference evidence="3" key="2">
    <citation type="submission" date="2019-06" db="EMBL/GenBank/DDBJ databases">
        <title>Genomics analysis of Aphanomyces spp. identifies a new class of oomycete effector associated with host adaptation.</title>
        <authorList>
            <person name="Gaulin E."/>
        </authorList>
    </citation>
    <scope>NUCLEOTIDE SEQUENCE</scope>
    <source>
        <strain evidence="3">CBS 578.67</strain>
    </source>
</reference>
<dbReference type="InterPro" id="IPR052648">
    <property type="entry name" value="Ser-tRNA(Sec)_kinase"/>
</dbReference>
<name>A0A485LN29_9STRA</name>
<dbReference type="PANTHER" id="PTHR20873:SF0">
    <property type="entry name" value="L-SERYL-TRNA(SEC) KINASE"/>
    <property type="match status" value="1"/>
</dbReference>
<dbReference type="InterPro" id="IPR027417">
    <property type="entry name" value="P-loop_NTPase"/>
</dbReference>
<reference evidence="4 5" key="1">
    <citation type="submission" date="2019-03" db="EMBL/GenBank/DDBJ databases">
        <authorList>
            <person name="Gaulin E."/>
            <person name="Dumas B."/>
        </authorList>
    </citation>
    <scope>NUCLEOTIDE SEQUENCE [LARGE SCALE GENOMIC DNA]</scope>
    <source>
        <strain evidence="4">CBS 568.67</strain>
    </source>
</reference>
<sequence>MPPCVLVLCGLPGGGKSTLSRRFAAHFCTYSVECFCYDDLFVDAAASSPDQPFRPDEWRALRASVLEKLDQRLLALQDTTSTQHILVLDDNMYYRSMRKRVFRLALQRQASFGQVHVSTSIETCRRRNEQRAMPVPPMVFDRMAALMEPPDATRFPWETHSIQVTLDSEHESDAAIMRICEFVDLIAQHPEWPRDTSAEELEKATWTLATIASLSTDE</sequence>
<evidence type="ECO:0000256" key="1">
    <source>
        <dbReference type="ARBA" id="ARBA00022741"/>
    </source>
</evidence>
<evidence type="ECO:0000256" key="2">
    <source>
        <dbReference type="ARBA" id="ARBA00022840"/>
    </source>
</evidence>
<dbReference type="AlphaFoldDB" id="A0A485LN29"/>
<dbReference type="Gene3D" id="3.40.50.300">
    <property type="entry name" value="P-loop containing nucleotide triphosphate hydrolases"/>
    <property type="match status" value="1"/>
</dbReference>
<dbReference type="GO" id="GO:0000049">
    <property type="term" value="F:tRNA binding"/>
    <property type="evidence" value="ECO:0007669"/>
    <property type="project" value="TreeGrafter"/>
</dbReference>
<dbReference type="SUPFAM" id="SSF52540">
    <property type="entry name" value="P-loop containing nucleoside triphosphate hydrolases"/>
    <property type="match status" value="1"/>
</dbReference>
<dbReference type="PANTHER" id="PTHR20873">
    <property type="entry name" value="L-SERYL-TRNA(SEC) KINASE"/>
    <property type="match status" value="1"/>
</dbReference>
<dbReference type="InterPro" id="IPR013641">
    <property type="entry name" value="KTI12/PSTK"/>
</dbReference>
<dbReference type="EMBL" id="CAADRA010007314">
    <property type="protein sequence ID" value="VFU00244.1"/>
    <property type="molecule type" value="Genomic_DNA"/>
</dbReference>
<dbReference type="EMBL" id="VJMH01007288">
    <property type="protein sequence ID" value="KAF0684416.1"/>
    <property type="molecule type" value="Genomic_DNA"/>
</dbReference>
<dbReference type="GO" id="GO:0016301">
    <property type="term" value="F:kinase activity"/>
    <property type="evidence" value="ECO:0007669"/>
    <property type="project" value="TreeGrafter"/>
</dbReference>
<proteinExistence type="predicted"/>
<accession>A0A485LN29</accession>
<dbReference type="Proteomes" id="UP000332933">
    <property type="component" value="Unassembled WGS sequence"/>
</dbReference>
<keyword evidence="5" id="KW-1185">Reference proteome</keyword>